<evidence type="ECO:0000256" key="2">
    <source>
        <dbReference type="ARBA" id="ARBA00012438"/>
    </source>
</evidence>
<evidence type="ECO:0000313" key="9">
    <source>
        <dbReference type="Proteomes" id="UP000189632"/>
    </source>
</evidence>
<dbReference type="InterPro" id="IPR036097">
    <property type="entry name" value="HisK_dim/P_sf"/>
</dbReference>
<dbReference type="PANTHER" id="PTHR43047">
    <property type="entry name" value="TWO-COMPONENT HISTIDINE PROTEIN KINASE"/>
    <property type="match status" value="1"/>
</dbReference>
<dbReference type="PANTHER" id="PTHR43047:SF72">
    <property type="entry name" value="OSMOSENSING HISTIDINE PROTEIN KINASE SLN1"/>
    <property type="match status" value="1"/>
</dbReference>
<dbReference type="InterPro" id="IPR004358">
    <property type="entry name" value="Sig_transdc_His_kin-like_C"/>
</dbReference>
<feature type="region of interest" description="Disordered" evidence="6">
    <location>
        <begin position="362"/>
        <end position="383"/>
    </location>
</feature>
<dbReference type="AlphaFoldDB" id="A0A1U9MGN2"/>
<organism evidence="8 9">
    <name type="scientific">Bartonella choladocola</name>
    <dbReference type="NCBI Taxonomy" id="2750995"/>
    <lineage>
        <taxon>Bacteria</taxon>
        <taxon>Pseudomonadati</taxon>
        <taxon>Pseudomonadota</taxon>
        <taxon>Alphaproteobacteria</taxon>
        <taxon>Hyphomicrobiales</taxon>
        <taxon>Bartonellaceae</taxon>
        <taxon>Bartonella</taxon>
    </lineage>
</organism>
<keyword evidence="9" id="KW-1185">Reference proteome</keyword>
<dbReference type="SMART" id="SM00387">
    <property type="entry name" value="HATPase_c"/>
    <property type="match status" value="1"/>
</dbReference>
<dbReference type="Gene3D" id="3.30.565.10">
    <property type="entry name" value="Histidine kinase-like ATPase, C-terminal domain"/>
    <property type="match status" value="1"/>
</dbReference>
<dbReference type="InterPro" id="IPR036890">
    <property type="entry name" value="HATPase_C_sf"/>
</dbReference>
<evidence type="ECO:0000256" key="1">
    <source>
        <dbReference type="ARBA" id="ARBA00000085"/>
    </source>
</evidence>
<dbReference type="SMART" id="SM00388">
    <property type="entry name" value="HisKA"/>
    <property type="match status" value="1"/>
</dbReference>
<evidence type="ECO:0000256" key="6">
    <source>
        <dbReference type="SAM" id="MobiDB-lite"/>
    </source>
</evidence>
<evidence type="ECO:0000313" key="8">
    <source>
        <dbReference type="EMBL" id="AQT46883.1"/>
    </source>
</evidence>
<keyword evidence="5 8" id="KW-0418">Kinase</keyword>
<gene>
    <name evidence="8" type="ORF">BBC0122_007550</name>
</gene>
<dbReference type="EMBL" id="CP015625">
    <property type="protein sequence ID" value="AQT46883.1"/>
    <property type="molecule type" value="Genomic_DNA"/>
</dbReference>
<feature type="domain" description="Histidine kinase" evidence="7">
    <location>
        <begin position="114"/>
        <end position="332"/>
    </location>
</feature>
<name>A0A1U9MGN2_9HYPH</name>
<evidence type="ECO:0000256" key="3">
    <source>
        <dbReference type="ARBA" id="ARBA00022553"/>
    </source>
</evidence>
<dbReference type="GO" id="GO:0005886">
    <property type="term" value="C:plasma membrane"/>
    <property type="evidence" value="ECO:0007669"/>
    <property type="project" value="TreeGrafter"/>
</dbReference>
<dbReference type="InterPro" id="IPR003594">
    <property type="entry name" value="HATPase_dom"/>
</dbReference>
<dbReference type="Pfam" id="PF00512">
    <property type="entry name" value="HisKA"/>
    <property type="match status" value="1"/>
</dbReference>
<evidence type="ECO:0000259" key="7">
    <source>
        <dbReference type="PROSITE" id="PS50109"/>
    </source>
</evidence>
<dbReference type="GO" id="GO:0009927">
    <property type="term" value="F:histidine phosphotransfer kinase activity"/>
    <property type="evidence" value="ECO:0007669"/>
    <property type="project" value="TreeGrafter"/>
</dbReference>
<keyword evidence="4 8" id="KW-0808">Transferase</keyword>
<accession>A0A1U9MGN2</accession>
<dbReference type="InterPro" id="IPR003661">
    <property type="entry name" value="HisK_dim/P_dom"/>
</dbReference>
<dbReference type="SUPFAM" id="SSF55874">
    <property type="entry name" value="ATPase domain of HSP90 chaperone/DNA topoisomerase II/histidine kinase"/>
    <property type="match status" value="1"/>
</dbReference>
<dbReference type="InterPro" id="IPR005467">
    <property type="entry name" value="His_kinase_dom"/>
</dbReference>
<proteinExistence type="predicted"/>
<dbReference type="OrthoDB" id="9813151at2"/>
<dbReference type="RefSeq" id="WP_077991509.1">
    <property type="nucleotide sequence ID" value="NZ_CP015625.1"/>
</dbReference>
<dbReference type="Proteomes" id="UP000189632">
    <property type="component" value="Chromosome"/>
</dbReference>
<dbReference type="KEGG" id="bapi:BBC0122_007550"/>
<comment type="catalytic activity">
    <reaction evidence="1">
        <text>ATP + protein L-histidine = ADP + protein N-phospho-L-histidine.</text>
        <dbReference type="EC" id="2.7.13.3"/>
    </reaction>
</comment>
<dbReference type="Pfam" id="PF02518">
    <property type="entry name" value="HATPase_c"/>
    <property type="match status" value="1"/>
</dbReference>
<evidence type="ECO:0000256" key="5">
    <source>
        <dbReference type="ARBA" id="ARBA00022777"/>
    </source>
</evidence>
<reference evidence="8 9" key="1">
    <citation type="submission" date="2016-11" db="EMBL/GenBank/DDBJ databases">
        <title>Comparative genomics of Bartonella apis.</title>
        <authorList>
            <person name="Engel P."/>
        </authorList>
    </citation>
    <scope>NUCLEOTIDE SEQUENCE [LARGE SCALE GENOMIC DNA]</scope>
    <source>
        <strain evidence="8 9">BBC0122</strain>
    </source>
</reference>
<dbReference type="PRINTS" id="PR00344">
    <property type="entry name" value="BCTRLSENSOR"/>
</dbReference>
<dbReference type="Gene3D" id="1.10.287.130">
    <property type="match status" value="1"/>
</dbReference>
<dbReference type="CDD" id="cd00075">
    <property type="entry name" value="HATPase"/>
    <property type="match status" value="1"/>
</dbReference>
<dbReference type="EC" id="2.7.13.3" evidence="2"/>
<keyword evidence="3" id="KW-0597">Phosphoprotein</keyword>
<dbReference type="PROSITE" id="PS50109">
    <property type="entry name" value="HIS_KIN"/>
    <property type="match status" value="1"/>
</dbReference>
<dbReference type="SUPFAM" id="SSF47384">
    <property type="entry name" value="Homodimeric domain of signal transducing histidine kinase"/>
    <property type="match status" value="1"/>
</dbReference>
<dbReference type="CDD" id="cd00082">
    <property type="entry name" value="HisKA"/>
    <property type="match status" value="1"/>
</dbReference>
<feature type="compositionally biased region" description="Polar residues" evidence="6">
    <location>
        <begin position="366"/>
        <end position="377"/>
    </location>
</feature>
<evidence type="ECO:0000256" key="4">
    <source>
        <dbReference type="ARBA" id="ARBA00022679"/>
    </source>
</evidence>
<dbReference type="GO" id="GO:0000155">
    <property type="term" value="F:phosphorelay sensor kinase activity"/>
    <property type="evidence" value="ECO:0007669"/>
    <property type="project" value="InterPro"/>
</dbReference>
<sequence>METLNATLTVNSQGIVLQSAMPESFLGYLSERDSLPDHVHINDRIILLSFLADVRENRITSPISIRLNGPDRRKFMPVIIYCISADDKAIQLSVETNCSETGNIDMSAVSPFARAAHEMRTPLNAILGFADLLDYVDHQNIKNDKRYEYIAMIKKAGNHLLQIVNKTLQVHQQQADAAIPDDLCLVPDLINETLELTLPLQGHRKITLKGLETPVACYLDTLSFRQICFNLISNAIKYSRDNGHIDICIGVQDDDFCAITIEDDGIGMDEHHIARLGLPFLRASDVVACNIEGVGLGLAMVFDLVKRANGKISFESEKGKGTRVTLLLPLVHTKPVGTLHDSPINPVIREEAGDNGYFLTPETKLRNNGKTTENTKNQVRKTA</sequence>
<protein>
    <recommendedName>
        <fullName evidence="2">histidine kinase</fullName>
        <ecNumber evidence="2">2.7.13.3</ecNumber>
    </recommendedName>
</protein>